<dbReference type="InterPro" id="IPR032376">
    <property type="entry name" value="DOCK_N"/>
</dbReference>
<dbReference type="InterPro" id="IPR042455">
    <property type="entry name" value="DOCK_N_sub1"/>
</dbReference>
<dbReference type="PANTHER" id="PTHR45653:SF6">
    <property type="entry name" value="DEDICATOR OF CYTOKINESIS PROTEIN 2"/>
    <property type="match status" value="1"/>
</dbReference>
<evidence type="ECO:0000313" key="3">
    <source>
        <dbReference type="Proteomes" id="UP001166093"/>
    </source>
</evidence>
<organism evidence="2 3">
    <name type="scientific">Polyodon spathula</name>
    <name type="common">North American paddlefish</name>
    <name type="synonym">Squalus spathula</name>
    <dbReference type="NCBI Taxonomy" id="7913"/>
    <lineage>
        <taxon>Eukaryota</taxon>
        <taxon>Metazoa</taxon>
        <taxon>Chordata</taxon>
        <taxon>Craniata</taxon>
        <taxon>Vertebrata</taxon>
        <taxon>Euteleostomi</taxon>
        <taxon>Actinopterygii</taxon>
        <taxon>Chondrostei</taxon>
        <taxon>Acipenseriformes</taxon>
        <taxon>Polyodontidae</taxon>
        <taxon>Polyodon</taxon>
    </lineage>
</organism>
<evidence type="ECO:0000259" key="1">
    <source>
        <dbReference type="Pfam" id="PF16172"/>
    </source>
</evidence>
<gene>
    <name evidence="2" type="primary">Dock2_1</name>
    <name evidence="2" type="ORF">GTO93_0014528</name>
</gene>
<evidence type="ECO:0000313" key="2">
    <source>
        <dbReference type="EMBL" id="MBN3282717.1"/>
    </source>
</evidence>
<name>A0ABS2Y7P6_POLSP</name>
<dbReference type="Gene3D" id="1.20.1270.350">
    <property type="entry name" value="Dedicator of cytokinesis N-terminal subdomain"/>
    <property type="match status" value="1"/>
</dbReference>
<dbReference type="PANTHER" id="PTHR45653">
    <property type="entry name" value="DEDICATOR OF CYTOKINESIS"/>
    <property type="match status" value="1"/>
</dbReference>
<keyword evidence="3" id="KW-1185">Reference proteome</keyword>
<comment type="caution">
    <text evidence="2">The sequence shown here is derived from an EMBL/GenBank/DDBJ whole genome shotgun (WGS) entry which is preliminary data.</text>
</comment>
<dbReference type="EMBL" id="JAAWVQ010119963">
    <property type="protein sequence ID" value="MBN3282717.1"/>
    <property type="molecule type" value="Genomic_DNA"/>
</dbReference>
<dbReference type="Proteomes" id="UP001166093">
    <property type="component" value="Unassembled WGS sequence"/>
</dbReference>
<reference evidence="2" key="1">
    <citation type="journal article" date="2021" name="Cell">
        <title>Tracing the genetic footprints of vertebrate landing in non-teleost ray-finned fishes.</title>
        <authorList>
            <person name="Bi X."/>
            <person name="Wang K."/>
            <person name="Yang L."/>
            <person name="Pan H."/>
            <person name="Jiang H."/>
            <person name="Wei Q."/>
            <person name="Fang M."/>
            <person name="Yu H."/>
            <person name="Zhu C."/>
            <person name="Cai Y."/>
            <person name="He Y."/>
            <person name="Gan X."/>
            <person name="Zeng H."/>
            <person name="Yu D."/>
            <person name="Zhu Y."/>
            <person name="Jiang H."/>
            <person name="Qiu Q."/>
            <person name="Yang H."/>
            <person name="Zhang Y.E."/>
            <person name="Wang W."/>
            <person name="Zhu M."/>
            <person name="He S."/>
            <person name="Zhang G."/>
        </authorList>
    </citation>
    <scope>NUCLEOTIDE SEQUENCE</scope>
    <source>
        <strain evidence="2">Pddl_001</strain>
    </source>
</reference>
<dbReference type="InterPro" id="IPR026791">
    <property type="entry name" value="DOCK"/>
</dbReference>
<protein>
    <submittedName>
        <fullName evidence="2">DOCK2 protein</fullName>
    </submittedName>
</protein>
<feature type="non-terminal residue" evidence="2">
    <location>
        <position position="217"/>
    </location>
</feature>
<feature type="non-terminal residue" evidence="2">
    <location>
        <position position="1"/>
    </location>
</feature>
<proteinExistence type="predicted"/>
<feature type="domain" description="Dedicator of cytokinesis N-terminal" evidence="1">
    <location>
        <begin position="1"/>
        <end position="196"/>
    </location>
</feature>
<sequence>MMHELMERRSQLLSGTLPKDKLQELKQQVTSKMDYGNKILTLDLVVRDDEGNILDPESTSVVSLFQAHCKTTSRIIQRINEESVSLDQSGINQTDIFSSSPTHSLYVCVRNFVCKLGEEAELFMSLYDPAEQKIISENFLVRWAHTGLPKDIEKLNNLKVIFTDLGRKELSREKLLLVCQIVRVGRMDLKEANVRKATMGLRRPLGVSGAAALLKTL</sequence>
<accession>A0ABS2Y7P6</accession>
<dbReference type="Pfam" id="PF16172">
    <property type="entry name" value="DOCK_N"/>
    <property type="match status" value="1"/>
</dbReference>